<dbReference type="Proteomes" id="UP000182983">
    <property type="component" value="Unassembled WGS sequence"/>
</dbReference>
<evidence type="ECO:0008006" key="5">
    <source>
        <dbReference type="Google" id="ProtNLM"/>
    </source>
</evidence>
<dbReference type="AlphaFoldDB" id="A0A1H6GWH0"/>
<keyword evidence="2" id="KW-0732">Signal</keyword>
<organism evidence="3 4">
    <name type="scientific">Magnetospirillum fulvum</name>
    <name type="common">Rhodospirillum fulvum</name>
    <dbReference type="NCBI Taxonomy" id="1082"/>
    <lineage>
        <taxon>Bacteria</taxon>
        <taxon>Pseudomonadati</taxon>
        <taxon>Pseudomonadota</taxon>
        <taxon>Alphaproteobacteria</taxon>
        <taxon>Rhodospirillales</taxon>
        <taxon>Rhodospirillaceae</taxon>
        <taxon>Magnetospirillum</taxon>
    </lineage>
</organism>
<feature type="region of interest" description="Disordered" evidence="1">
    <location>
        <begin position="23"/>
        <end position="57"/>
    </location>
</feature>
<name>A0A1H6GWH0_MAGFU</name>
<feature type="signal peptide" evidence="2">
    <location>
        <begin position="1"/>
        <end position="21"/>
    </location>
</feature>
<sequence>MSRLLRHAALAGLALLVSACAEGPSRPSGGGGDGRLDRSTTVPESGAAGRPTSSVLEQLKGLSTAEIERRFGPPAFRRADPPAEMWQYRTRLCSLDLFLYRQPNKSVTVSHAAVRGPTGAPVGEPECLKAVQSARAGEN</sequence>
<evidence type="ECO:0000256" key="2">
    <source>
        <dbReference type="SAM" id="SignalP"/>
    </source>
</evidence>
<dbReference type="EMBL" id="FNWO01000002">
    <property type="protein sequence ID" value="SEH27721.1"/>
    <property type="molecule type" value="Genomic_DNA"/>
</dbReference>
<evidence type="ECO:0000313" key="4">
    <source>
        <dbReference type="Proteomes" id="UP000182983"/>
    </source>
</evidence>
<feature type="chain" id="PRO_5010198235" description="Lipoprotein SmpA/OmlA domain-containing protein" evidence="2">
    <location>
        <begin position="22"/>
        <end position="139"/>
    </location>
</feature>
<protein>
    <recommendedName>
        <fullName evidence="5">Lipoprotein SmpA/OmlA domain-containing protein</fullName>
    </recommendedName>
</protein>
<evidence type="ECO:0000313" key="3">
    <source>
        <dbReference type="EMBL" id="SEH27721.1"/>
    </source>
</evidence>
<dbReference type="OrthoDB" id="8456317at2"/>
<dbReference type="PROSITE" id="PS51257">
    <property type="entry name" value="PROKAR_LIPOPROTEIN"/>
    <property type="match status" value="1"/>
</dbReference>
<gene>
    <name evidence="3" type="ORF">SAMN04244559_00577</name>
</gene>
<reference evidence="4" key="1">
    <citation type="submission" date="2016-10" db="EMBL/GenBank/DDBJ databases">
        <authorList>
            <person name="Varghese N."/>
            <person name="Submissions S."/>
        </authorList>
    </citation>
    <scope>NUCLEOTIDE SEQUENCE [LARGE SCALE GENOMIC DNA]</scope>
    <source>
        <strain evidence="4">DSM 13234</strain>
    </source>
</reference>
<proteinExistence type="predicted"/>
<dbReference type="RefSeq" id="WP_074765369.1">
    <property type="nucleotide sequence ID" value="NZ_FNWO01000002.1"/>
</dbReference>
<evidence type="ECO:0000256" key="1">
    <source>
        <dbReference type="SAM" id="MobiDB-lite"/>
    </source>
</evidence>
<keyword evidence="4" id="KW-1185">Reference proteome</keyword>
<accession>A0A1H6GWH0</accession>